<evidence type="ECO:0000313" key="1">
    <source>
        <dbReference type="EMBL" id="KAK5966598.1"/>
    </source>
</evidence>
<evidence type="ECO:0000313" key="2">
    <source>
        <dbReference type="Proteomes" id="UP001331761"/>
    </source>
</evidence>
<gene>
    <name evidence="1" type="ORF">GCK32_011768</name>
</gene>
<sequence>VAYCVVCAWWDEFTRSTSLPSWESAFL</sequence>
<accession>A0AAN8F7R4</accession>
<reference evidence="1 2" key="1">
    <citation type="submission" date="2019-10" db="EMBL/GenBank/DDBJ databases">
        <title>Assembly and Annotation for the nematode Trichostrongylus colubriformis.</title>
        <authorList>
            <person name="Martin J."/>
        </authorList>
    </citation>
    <scope>NUCLEOTIDE SEQUENCE [LARGE SCALE GENOMIC DNA]</scope>
    <source>
        <strain evidence="1">G859</strain>
        <tissue evidence="1">Whole worm</tissue>
    </source>
</reference>
<keyword evidence="2" id="KW-1185">Reference proteome</keyword>
<proteinExistence type="predicted"/>
<dbReference type="AlphaFoldDB" id="A0AAN8F7R4"/>
<organism evidence="1 2">
    <name type="scientific">Trichostrongylus colubriformis</name>
    <name type="common">Black scour worm</name>
    <dbReference type="NCBI Taxonomy" id="6319"/>
    <lineage>
        <taxon>Eukaryota</taxon>
        <taxon>Metazoa</taxon>
        <taxon>Ecdysozoa</taxon>
        <taxon>Nematoda</taxon>
        <taxon>Chromadorea</taxon>
        <taxon>Rhabditida</taxon>
        <taxon>Rhabditina</taxon>
        <taxon>Rhabditomorpha</taxon>
        <taxon>Strongyloidea</taxon>
        <taxon>Trichostrongylidae</taxon>
        <taxon>Trichostrongylus</taxon>
    </lineage>
</organism>
<dbReference type="Proteomes" id="UP001331761">
    <property type="component" value="Unassembled WGS sequence"/>
</dbReference>
<dbReference type="EMBL" id="WIXE01023340">
    <property type="protein sequence ID" value="KAK5966598.1"/>
    <property type="molecule type" value="Genomic_DNA"/>
</dbReference>
<name>A0AAN8F7R4_TRICO</name>
<protein>
    <submittedName>
        <fullName evidence="1">Uncharacterized protein</fullName>
    </submittedName>
</protein>
<comment type="caution">
    <text evidence="1">The sequence shown here is derived from an EMBL/GenBank/DDBJ whole genome shotgun (WGS) entry which is preliminary data.</text>
</comment>
<feature type="non-terminal residue" evidence="1">
    <location>
        <position position="1"/>
    </location>
</feature>